<dbReference type="AlphaFoldDB" id="A0A8X7ZDR6"/>
<comment type="caution">
    <text evidence="7">The sequence shown here is derived from an EMBL/GenBank/DDBJ whole genome shotgun (WGS) entry which is preliminary data.</text>
</comment>
<keyword evidence="3 6" id="KW-0812">Transmembrane</keyword>
<evidence type="ECO:0000256" key="1">
    <source>
        <dbReference type="ARBA" id="ARBA00004370"/>
    </source>
</evidence>
<feature type="transmembrane region" description="Helical" evidence="6">
    <location>
        <begin position="233"/>
        <end position="254"/>
    </location>
</feature>
<gene>
    <name evidence="7" type="ORF">POTOM_028036</name>
</gene>
<name>A0A8X7ZDR6_POPTO</name>
<evidence type="ECO:0000256" key="6">
    <source>
        <dbReference type="SAM" id="Phobius"/>
    </source>
</evidence>
<evidence type="ECO:0000256" key="5">
    <source>
        <dbReference type="ARBA" id="ARBA00023136"/>
    </source>
</evidence>
<feature type="transmembrane region" description="Helical" evidence="6">
    <location>
        <begin position="208"/>
        <end position="227"/>
    </location>
</feature>
<dbReference type="EMBL" id="JAAWWB010000014">
    <property type="protein sequence ID" value="KAG6766860.1"/>
    <property type="molecule type" value="Genomic_DNA"/>
</dbReference>
<comment type="similarity">
    <text evidence="2">Belongs to the UPF0496 family.</text>
</comment>
<comment type="subcellular location">
    <subcellularLocation>
        <location evidence="1">Membrane</location>
    </subcellularLocation>
</comment>
<evidence type="ECO:0000256" key="3">
    <source>
        <dbReference type="ARBA" id="ARBA00022692"/>
    </source>
</evidence>
<evidence type="ECO:0000313" key="8">
    <source>
        <dbReference type="Proteomes" id="UP000886885"/>
    </source>
</evidence>
<accession>A0A8X7ZDR6</accession>
<proteinExistence type="inferred from homology"/>
<evidence type="ECO:0000313" key="7">
    <source>
        <dbReference type="EMBL" id="KAG6766860.1"/>
    </source>
</evidence>
<sequence length="372" mass="42815">MLGGYHLVVMGGQSSKTSNGDFGFAKDFSSYEDACKKDPRLRSFDAKVLERTKIVGNSLVTCNSDVRSLDLFKDVINFLFDLNRDVVTFVLESKEDIWNKPELFSLVEEYFDGSIKYMEFCNELQRCVSRARTSQMHIQAAVTHFEKDISRRKYAKTLEELQKFVAAGNPFTPEFFDLFQSVREQQQSLLEKIRSRKRKLDKKLKKVTIWRAVTFVLLVSLSVFVMISNIVAVTISAPPVLVGTALVTALDVTVKGMKSWRDFWNLYQKALKEEREFVEKIDRATFTRITAMKNVKALAERLIVEIEPLLKKAAGLASREEDFVKLKMDEIKKEMALFMDTCEQLKVQAHNCHSHIIQGRNQILEKINHKTT</sequence>
<dbReference type="Pfam" id="PF05055">
    <property type="entry name" value="DUF677"/>
    <property type="match status" value="1"/>
</dbReference>
<keyword evidence="5 6" id="KW-0472">Membrane</keyword>
<evidence type="ECO:0000256" key="4">
    <source>
        <dbReference type="ARBA" id="ARBA00022989"/>
    </source>
</evidence>
<dbReference type="GO" id="GO:0016020">
    <property type="term" value="C:membrane"/>
    <property type="evidence" value="ECO:0007669"/>
    <property type="project" value="UniProtKB-SubCell"/>
</dbReference>
<dbReference type="Proteomes" id="UP000886885">
    <property type="component" value="Chromosome 7D"/>
</dbReference>
<dbReference type="PANTHER" id="PTHR31113">
    <property type="entry name" value="UPF0496 PROTEIN 3-RELATED"/>
    <property type="match status" value="1"/>
</dbReference>
<protein>
    <submittedName>
        <fullName evidence="7">Uncharacterized protein</fullName>
    </submittedName>
</protein>
<organism evidence="7 8">
    <name type="scientific">Populus tomentosa</name>
    <name type="common">Chinese white poplar</name>
    <dbReference type="NCBI Taxonomy" id="118781"/>
    <lineage>
        <taxon>Eukaryota</taxon>
        <taxon>Viridiplantae</taxon>
        <taxon>Streptophyta</taxon>
        <taxon>Embryophyta</taxon>
        <taxon>Tracheophyta</taxon>
        <taxon>Spermatophyta</taxon>
        <taxon>Magnoliopsida</taxon>
        <taxon>eudicotyledons</taxon>
        <taxon>Gunneridae</taxon>
        <taxon>Pentapetalae</taxon>
        <taxon>rosids</taxon>
        <taxon>fabids</taxon>
        <taxon>Malpighiales</taxon>
        <taxon>Salicaceae</taxon>
        <taxon>Saliceae</taxon>
        <taxon>Populus</taxon>
    </lineage>
</organism>
<dbReference type="PANTHER" id="PTHR31113:SF32">
    <property type="entry name" value="UPF0496 PLANT-LIKE PROTEIN"/>
    <property type="match status" value="1"/>
</dbReference>
<reference evidence="7" key="1">
    <citation type="journal article" date="2020" name="bioRxiv">
        <title>Hybrid origin of Populus tomentosa Carr. identified through genome sequencing and phylogenomic analysis.</title>
        <authorList>
            <person name="An X."/>
            <person name="Gao K."/>
            <person name="Chen Z."/>
            <person name="Li J."/>
            <person name="Yang X."/>
            <person name="Yang X."/>
            <person name="Zhou J."/>
            <person name="Guo T."/>
            <person name="Zhao T."/>
            <person name="Huang S."/>
            <person name="Miao D."/>
            <person name="Khan W.U."/>
            <person name="Rao P."/>
            <person name="Ye M."/>
            <person name="Lei B."/>
            <person name="Liao W."/>
            <person name="Wang J."/>
            <person name="Ji L."/>
            <person name="Li Y."/>
            <person name="Guo B."/>
            <person name="Mustafa N.S."/>
            <person name="Li S."/>
            <person name="Yun Q."/>
            <person name="Keller S.R."/>
            <person name="Mao J."/>
            <person name="Zhang R."/>
            <person name="Strauss S.H."/>
        </authorList>
    </citation>
    <scope>NUCLEOTIDE SEQUENCE</scope>
    <source>
        <strain evidence="7">GM15</strain>
        <tissue evidence="7">Leaf</tissue>
    </source>
</reference>
<keyword evidence="4 6" id="KW-1133">Transmembrane helix</keyword>
<evidence type="ECO:0000256" key="2">
    <source>
        <dbReference type="ARBA" id="ARBA00009074"/>
    </source>
</evidence>
<dbReference type="InterPro" id="IPR007749">
    <property type="entry name" value="DUF677"/>
</dbReference>
<dbReference type="OrthoDB" id="679959at2759"/>
<keyword evidence="8" id="KW-1185">Reference proteome</keyword>